<dbReference type="InterPro" id="IPR011335">
    <property type="entry name" value="Restrct_endonuc-II-like"/>
</dbReference>
<dbReference type="RefSeq" id="WP_071470324.1">
    <property type="nucleotide sequence ID" value="NZ_MEHT01000044.1"/>
</dbReference>
<dbReference type="PANTHER" id="PTHR34039:SF1">
    <property type="entry name" value="UPF0102 PROTEIN YRAN"/>
    <property type="match status" value="1"/>
</dbReference>
<organism evidence="3 4">
    <name type="scientific">Roseinatronobacter thiooxidans</name>
    <dbReference type="NCBI Taxonomy" id="121821"/>
    <lineage>
        <taxon>Bacteria</taxon>
        <taxon>Pseudomonadati</taxon>
        <taxon>Pseudomonadota</taxon>
        <taxon>Alphaproteobacteria</taxon>
        <taxon>Rhodobacterales</taxon>
        <taxon>Paracoccaceae</taxon>
        <taxon>Roseinatronobacter</taxon>
    </lineage>
</organism>
<dbReference type="GO" id="GO:0003676">
    <property type="term" value="F:nucleic acid binding"/>
    <property type="evidence" value="ECO:0007669"/>
    <property type="project" value="InterPro"/>
</dbReference>
<gene>
    <name evidence="3" type="ORF">LY56_00709</name>
</gene>
<dbReference type="InterPro" id="IPR011856">
    <property type="entry name" value="tRNA_endonuc-like_dom_sf"/>
</dbReference>
<dbReference type="Gene3D" id="3.40.1350.10">
    <property type="match status" value="1"/>
</dbReference>
<comment type="caution">
    <text evidence="3">The sequence shown here is derived from an EMBL/GenBank/DDBJ whole genome shotgun (WGS) entry which is preliminary data.</text>
</comment>
<accession>A0A2W7QH02</accession>
<dbReference type="HAMAP" id="MF_00048">
    <property type="entry name" value="UPF0102"/>
    <property type="match status" value="1"/>
</dbReference>
<keyword evidence="3" id="KW-0255">Endonuclease</keyword>
<keyword evidence="3" id="KW-0540">Nuclease</keyword>
<dbReference type="InterPro" id="IPR003509">
    <property type="entry name" value="UPF0102_YraN-like"/>
</dbReference>
<comment type="similarity">
    <text evidence="1 2">Belongs to the UPF0102 family.</text>
</comment>
<keyword evidence="3" id="KW-0378">Hydrolase</keyword>
<evidence type="ECO:0000313" key="3">
    <source>
        <dbReference type="EMBL" id="PZX47411.1"/>
    </source>
</evidence>
<dbReference type="OrthoDB" id="9812968at2"/>
<sequence>MRQERNYHAGLAAETSVLRQYLAAGYALLAQRFRGDQGEIDLILQRGDDVIFVEVKKSRTFEAAALRLGSRQIARILDTASEFLGTQPRGQLTPTRFDVALVNSVGEVTVLENALAP</sequence>
<dbReference type="STRING" id="121821.GCA_001870675_02514"/>
<dbReference type="SUPFAM" id="SSF52980">
    <property type="entry name" value="Restriction endonuclease-like"/>
    <property type="match status" value="1"/>
</dbReference>
<dbReference type="Pfam" id="PF02021">
    <property type="entry name" value="UPF0102"/>
    <property type="match status" value="1"/>
</dbReference>
<evidence type="ECO:0000256" key="1">
    <source>
        <dbReference type="ARBA" id="ARBA00006738"/>
    </source>
</evidence>
<dbReference type="EMBL" id="QKZQ01000002">
    <property type="protein sequence ID" value="PZX47411.1"/>
    <property type="molecule type" value="Genomic_DNA"/>
</dbReference>
<dbReference type="AlphaFoldDB" id="A0A2W7QH02"/>
<dbReference type="PANTHER" id="PTHR34039">
    <property type="entry name" value="UPF0102 PROTEIN YRAN"/>
    <property type="match status" value="1"/>
</dbReference>
<evidence type="ECO:0000313" key="4">
    <source>
        <dbReference type="Proteomes" id="UP000249364"/>
    </source>
</evidence>
<dbReference type="GO" id="GO:0004519">
    <property type="term" value="F:endonuclease activity"/>
    <property type="evidence" value="ECO:0007669"/>
    <property type="project" value="UniProtKB-KW"/>
</dbReference>
<evidence type="ECO:0000256" key="2">
    <source>
        <dbReference type="HAMAP-Rule" id="MF_00048"/>
    </source>
</evidence>
<name>A0A2W7QH02_9RHOB</name>
<keyword evidence="4" id="KW-1185">Reference proteome</keyword>
<reference evidence="3 4" key="1">
    <citation type="submission" date="2018-06" db="EMBL/GenBank/DDBJ databases">
        <title>Genomic Encyclopedia of Archaeal and Bacterial Type Strains, Phase II (KMG-II): from individual species to whole genera.</title>
        <authorList>
            <person name="Goeker M."/>
        </authorList>
    </citation>
    <scope>NUCLEOTIDE SEQUENCE [LARGE SCALE GENOMIC DNA]</scope>
    <source>
        <strain evidence="3 4">DSM 13087</strain>
    </source>
</reference>
<proteinExistence type="inferred from homology"/>
<protein>
    <recommendedName>
        <fullName evidence="2">UPF0102 protein LY56_00709</fullName>
    </recommendedName>
</protein>
<dbReference type="Proteomes" id="UP000249364">
    <property type="component" value="Unassembled WGS sequence"/>
</dbReference>